<organism evidence="2 3">
    <name type="scientific">Aspergillus uvarum CBS 121591</name>
    <dbReference type="NCBI Taxonomy" id="1448315"/>
    <lineage>
        <taxon>Eukaryota</taxon>
        <taxon>Fungi</taxon>
        <taxon>Dikarya</taxon>
        <taxon>Ascomycota</taxon>
        <taxon>Pezizomycotina</taxon>
        <taxon>Eurotiomycetes</taxon>
        <taxon>Eurotiomycetidae</taxon>
        <taxon>Eurotiales</taxon>
        <taxon>Aspergillaceae</taxon>
        <taxon>Aspergillus</taxon>
        <taxon>Aspergillus subgen. Circumdati</taxon>
    </lineage>
</organism>
<evidence type="ECO:0000313" key="3">
    <source>
        <dbReference type="Proteomes" id="UP000248340"/>
    </source>
</evidence>
<dbReference type="Proteomes" id="UP000248340">
    <property type="component" value="Unassembled WGS sequence"/>
</dbReference>
<feature type="region of interest" description="Disordered" evidence="1">
    <location>
        <begin position="22"/>
        <end position="63"/>
    </location>
</feature>
<feature type="compositionally biased region" description="Polar residues" evidence="1">
    <location>
        <begin position="52"/>
        <end position="63"/>
    </location>
</feature>
<dbReference type="EMBL" id="KZ821695">
    <property type="protein sequence ID" value="PYH82565.1"/>
    <property type="molecule type" value="Genomic_DNA"/>
</dbReference>
<dbReference type="AlphaFoldDB" id="A0A319CAQ3"/>
<dbReference type="RefSeq" id="XP_025492765.1">
    <property type="nucleotide sequence ID" value="XM_025641421.1"/>
</dbReference>
<sequence length="63" mass="6956">MSLPSGPKGTGCFPCTAVHFPHVSHSDRSSTHKKTLVSYGGDHEQGRYHRPNSISPQPSYEYI</sequence>
<evidence type="ECO:0000256" key="1">
    <source>
        <dbReference type="SAM" id="MobiDB-lite"/>
    </source>
</evidence>
<keyword evidence="3" id="KW-1185">Reference proteome</keyword>
<accession>A0A319CAQ3</accession>
<evidence type="ECO:0000313" key="2">
    <source>
        <dbReference type="EMBL" id="PYH82565.1"/>
    </source>
</evidence>
<proteinExistence type="predicted"/>
<gene>
    <name evidence="2" type="ORF">BO82DRAFT_64174</name>
</gene>
<protein>
    <submittedName>
        <fullName evidence="2">Uncharacterized protein</fullName>
    </submittedName>
</protein>
<dbReference type="GeneID" id="37144163"/>
<name>A0A319CAQ3_9EURO</name>
<dbReference type="VEuPathDB" id="FungiDB:BO82DRAFT_64174"/>
<reference evidence="2 3" key="1">
    <citation type="submission" date="2016-12" db="EMBL/GenBank/DDBJ databases">
        <title>The genomes of Aspergillus section Nigri reveals drivers in fungal speciation.</title>
        <authorList>
            <consortium name="DOE Joint Genome Institute"/>
            <person name="Vesth T.C."/>
            <person name="Nybo J."/>
            <person name="Theobald S."/>
            <person name="Brandl J."/>
            <person name="Frisvad J.C."/>
            <person name="Nielsen K.F."/>
            <person name="Lyhne E.K."/>
            <person name="Kogle M.E."/>
            <person name="Kuo A."/>
            <person name="Riley R."/>
            <person name="Clum A."/>
            <person name="Nolan M."/>
            <person name="Lipzen A."/>
            <person name="Salamov A."/>
            <person name="Henrissat B."/>
            <person name="Wiebenga A."/>
            <person name="De Vries R.P."/>
            <person name="Grigoriev I.V."/>
            <person name="Mortensen U.H."/>
            <person name="Andersen M.R."/>
            <person name="Baker S.E."/>
        </authorList>
    </citation>
    <scope>NUCLEOTIDE SEQUENCE [LARGE SCALE GENOMIC DNA]</scope>
    <source>
        <strain evidence="2 3">CBS 121591</strain>
    </source>
</reference>